<evidence type="ECO:0000313" key="4">
    <source>
        <dbReference type="EnsemblMetazoa" id="CapteP46900"/>
    </source>
</evidence>
<dbReference type="Gene3D" id="3.30.559.10">
    <property type="entry name" value="Chloramphenicol acetyltransferase-like domain"/>
    <property type="match status" value="1"/>
</dbReference>
<dbReference type="Gene3D" id="4.10.320.10">
    <property type="entry name" value="E3-binding domain"/>
    <property type="match status" value="1"/>
</dbReference>
<evidence type="ECO:0000256" key="1">
    <source>
        <dbReference type="ARBA" id="ARBA00007317"/>
    </source>
</evidence>
<feature type="non-terminal residue" evidence="3">
    <location>
        <position position="1"/>
    </location>
</feature>
<dbReference type="SUPFAM" id="SSF47005">
    <property type="entry name" value="Peripheral subunit-binding domain of 2-oxo acid dehydrogenase complex"/>
    <property type="match status" value="1"/>
</dbReference>
<proteinExistence type="inferred from homology"/>
<dbReference type="STRING" id="283909.R7URX6"/>
<reference evidence="4" key="3">
    <citation type="submission" date="2015-06" db="UniProtKB">
        <authorList>
            <consortium name="EnsemblMetazoa"/>
        </authorList>
    </citation>
    <scope>IDENTIFICATION</scope>
</reference>
<comment type="similarity">
    <text evidence="1">Belongs to the 2-oxoacid dehydrogenase family.</text>
</comment>
<dbReference type="EMBL" id="AMQN01021266">
    <property type="status" value="NOT_ANNOTATED_CDS"/>
    <property type="molecule type" value="Genomic_DNA"/>
</dbReference>
<dbReference type="EMBL" id="KB298366">
    <property type="protein sequence ID" value="ELU09274.1"/>
    <property type="molecule type" value="Genomic_DNA"/>
</dbReference>
<accession>R7URX6</accession>
<evidence type="ECO:0000313" key="5">
    <source>
        <dbReference type="Proteomes" id="UP000014760"/>
    </source>
</evidence>
<sequence>APTPTPAPSGGARVFASPLARSLAAQKGFDLSQITGSGPDGRIRAEDVEKFVPQATAPAAPAAAPAAAAPAPMATAVPGANYMDIPLTSVRQVIAKRLLESKTTIPHYYLSIDVQMDDLLKLRSELNSMLKKEEIKLSVNDFIIKAAALSCRKVPEANSSWQDSFIRQFNTVDMSIAVATDNGLITPIVFQADRKGLAAINQDVGALAAKAREGKLQP</sequence>
<dbReference type="PANTHER" id="PTHR23151">
    <property type="entry name" value="DIHYDROLIPOAMIDE ACETYL/SUCCINYL-TRANSFERASE-RELATED"/>
    <property type="match status" value="1"/>
</dbReference>
<evidence type="ECO:0000313" key="3">
    <source>
        <dbReference type="EMBL" id="ELU09274.1"/>
    </source>
</evidence>
<protein>
    <recommendedName>
        <fullName evidence="2">Peripheral subunit-binding (PSBD) domain-containing protein</fullName>
    </recommendedName>
</protein>
<dbReference type="OrthoDB" id="537444at2759"/>
<dbReference type="SUPFAM" id="SSF52777">
    <property type="entry name" value="CoA-dependent acyltransferases"/>
    <property type="match status" value="1"/>
</dbReference>
<keyword evidence="5" id="KW-1185">Reference proteome</keyword>
<dbReference type="GO" id="GO:0006086">
    <property type="term" value="P:pyruvate decarboxylation to acetyl-CoA"/>
    <property type="evidence" value="ECO:0007669"/>
    <property type="project" value="InterPro"/>
</dbReference>
<name>R7URX6_CAPTE</name>
<dbReference type="InterPro" id="IPR001078">
    <property type="entry name" value="2-oxoacid_DH_actylTfrase"/>
</dbReference>
<reference evidence="3 5" key="2">
    <citation type="journal article" date="2013" name="Nature">
        <title>Insights into bilaterian evolution from three spiralian genomes.</title>
        <authorList>
            <person name="Simakov O."/>
            <person name="Marletaz F."/>
            <person name="Cho S.J."/>
            <person name="Edsinger-Gonzales E."/>
            <person name="Havlak P."/>
            <person name="Hellsten U."/>
            <person name="Kuo D.H."/>
            <person name="Larsson T."/>
            <person name="Lv J."/>
            <person name="Arendt D."/>
            <person name="Savage R."/>
            <person name="Osoegawa K."/>
            <person name="de Jong P."/>
            <person name="Grimwood J."/>
            <person name="Chapman J.A."/>
            <person name="Shapiro H."/>
            <person name="Aerts A."/>
            <person name="Otillar R.P."/>
            <person name="Terry A.Y."/>
            <person name="Boore J.L."/>
            <person name="Grigoriev I.V."/>
            <person name="Lindberg D.R."/>
            <person name="Seaver E.C."/>
            <person name="Weisblat D.A."/>
            <person name="Putnam N.H."/>
            <person name="Rokhsar D.S."/>
        </authorList>
    </citation>
    <scope>NUCLEOTIDE SEQUENCE</scope>
    <source>
        <strain evidence="3 5">I ESC-2004</strain>
    </source>
</reference>
<dbReference type="Proteomes" id="UP000014760">
    <property type="component" value="Unassembled WGS sequence"/>
</dbReference>
<organism evidence="3">
    <name type="scientific">Capitella teleta</name>
    <name type="common">Polychaete worm</name>
    <dbReference type="NCBI Taxonomy" id="283909"/>
    <lineage>
        <taxon>Eukaryota</taxon>
        <taxon>Metazoa</taxon>
        <taxon>Spiralia</taxon>
        <taxon>Lophotrochozoa</taxon>
        <taxon>Annelida</taxon>
        <taxon>Polychaeta</taxon>
        <taxon>Sedentaria</taxon>
        <taxon>Scolecida</taxon>
        <taxon>Capitellidae</taxon>
        <taxon>Capitella</taxon>
    </lineage>
</organism>
<dbReference type="AlphaFoldDB" id="R7URX6"/>
<dbReference type="PANTHER" id="PTHR23151:SF90">
    <property type="entry name" value="DIHYDROLIPOYLLYSINE-RESIDUE ACETYLTRANSFERASE COMPONENT OF PYRUVATE DEHYDROGENASE COMPLEX, MITOCHONDRIAL-RELATED"/>
    <property type="match status" value="1"/>
</dbReference>
<gene>
    <name evidence="3" type="ORF">CAPTEDRAFT_46900</name>
</gene>
<dbReference type="Pfam" id="PF00198">
    <property type="entry name" value="2-oxoacid_dh"/>
    <property type="match status" value="1"/>
</dbReference>
<dbReference type="InterPro" id="IPR045257">
    <property type="entry name" value="E2/Pdx1"/>
</dbReference>
<dbReference type="InterPro" id="IPR036625">
    <property type="entry name" value="E3-bd_dom_sf"/>
</dbReference>
<feature type="domain" description="Peripheral subunit-binding (PSBD)" evidence="2">
    <location>
        <begin position="15"/>
        <end position="52"/>
    </location>
</feature>
<dbReference type="GO" id="GO:0004742">
    <property type="term" value="F:dihydrolipoyllysine-residue acetyltransferase activity"/>
    <property type="evidence" value="ECO:0007669"/>
    <property type="project" value="TreeGrafter"/>
</dbReference>
<evidence type="ECO:0000259" key="2">
    <source>
        <dbReference type="PROSITE" id="PS51826"/>
    </source>
</evidence>
<dbReference type="InterPro" id="IPR004167">
    <property type="entry name" value="PSBD"/>
</dbReference>
<dbReference type="HOGENOM" id="CLU_016733_2_1_1"/>
<dbReference type="Pfam" id="PF02817">
    <property type="entry name" value="E3_binding"/>
    <property type="match status" value="1"/>
</dbReference>
<reference evidence="5" key="1">
    <citation type="submission" date="2012-12" db="EMBL/GenBank/DDBJ databases">
        <authorList>
            <person name="Hellsten U."/>
            <person name="Grimwood J."/>
            <person name="Chapman J.A."/>
            <person name="Shapiro H."/>
            <person name="Aerts A."/>
            <person name="Otillar R.P."/>
            <person name="Terry A.Y."/>
            <person name="Boore J.L."/>
            <person name="Simakov O."/>
            <person name="Marletaz F."/>
            <person name="Cho S.-J."/>
            <person name="Edsinger-Gonzales E."/>
            <person name="Havlak P."/>
            <person name="Kuo D.-H."/>
            <person name="Larsson T."/>
            <person name="Lv J."/>
            <person name="Arendt D."/>
            <person name="Savage R."/>
            <person name="Osoegawa K."/>
            <person name="de Jong P."/>
            <person name="Lindberg D.R."/>
            <person name="Seaver E.C."/>
            <person name="Weisblat D.A."/>
            <person name="Putnam N.H."/>
            <person name="Grigoriev I.V."/>
            <person name="Rokhsar D.S."/>
        </authorList>
    </citation>
    <scope>NUCLEOTIDE SEQUENCE</scope>
    <source>
        <strain evidence="5">I ESC-2004</strain>
    </source>
</reference>
<dbReference type="EnsemblMetazoa" id="CapteT46900">
    <property type="protein sequence ID" value="CapteP46900"/>
    <property type="gene ID" value="CapteG46900"/>
</dbReference>
<dbReference type="PROSITE" id="PS51826">
    <property type="entry name" value="PSBD"/>
    <property type="match status" value="1"/>
</dbReference>
<dbReference type="InterPro" id="IPR023213">
    <property type="entry name" value="CAT-like_dom_sf"/>
</dbReference>
<feature type="non-terminal residue" evidence="3">
    <location>
        <position position="218"/>
    </location>
</feature>
<dbReference type="GO" id="GO:0045254">
    <property type="term" value="C:pyruvate dehydrogenase complex"/>
    <property type="evidence" value="ECO:0007669"/>
    <property type="project" value="InterPro"/>
</dbReference>